<evidence type="ECO:0000313" key="3">
    <source>
        <dbReference type="Proteomes" id="UP001177140"/>
    </source>
</evidence>
<keyword evidence="3" id="KW-1185">Reference proteome</keyword>
<proteinExistence type="predicted"/>
<comment type="caution">
    <text evidence="2">The sequence shown here is derived from an EMBL/GenBank/DDBJ whole genome shotgun (WGS) entry which is preliminary data.</text>
</comment>
<feature type="compositionally biased region" description="Basic and acidic residues" evidence="1">
    <location>
        <begin position="1"/>
        <end position="11"/>
    </location>
</feature>
<feature type="region of interest" description="Disordered" evidence="1">
    <location>
        <begin position="1"/>
        <end position="56"/>
    </location>
</feature>
<sequence>SVKGRAIHEEPNSATPYSTLESELEQERLNPPERYPMPIMDTLEDTDIPYQNGGLSEEGKKEFLEITRNSIEILSSMLNEGELKPVEK</sequence>
<feature type="compositionally biased region" description="Polar residues" evidence="1">
    <location>
        <begin position="12"/>
        <end position="21"/>
    </location>
</feature>
<dbReference type="Proteomes" id="UP001177140">
    <property type="component" value="Unassembled WGS sequence"/>
</dbReference>
<organism evidence="2 3">
    <name type="scientific">Papaver nudicaule</name>
    <name type="common">Iceland poppy</name>
    <dbReference type="NCBI Taxonomy" id="74823"/>
    <lineage>
        <taxon>Eukaryota</taxon>
        <taxon>Viridiplantae</taxon>
        <taxon>Streptophyta</taxon>
        <taxon>Embryophyta</taxon>
        <taxon>Tracheophyta</taxon>
        <taxon>Spermatophyta</taxon>
        <taxon>Magnoliopsida</taxon>
        <taxon>Ranunculales</taxon>
        <taxon>Papaveraceae</taxon>
        <taxon>Papaveroideae</taxon>
        <taxon>Papaver</taxon>
    </lineage>
</organism>
<reference evidence="2" key="1">
    <citation type="submission" date="2022-03" db="EMBL/GenBank/DDBJ databases">
        <title>A functionally conserved STORR gene fusion in Papaver species that diverged 16.8 million years ago.</title>
        <authorList>
            <person name="Catania T."/>
        </authorList>
    </citation>
    <scope>NUCLEOTIDE SEQUENCE</scope>
    <source>
        <strain evidence="2">S-191538</strain>
    </source>
</reference>
<feature type="non-terminal residue" evidence="2">
    <location>
        <position position="1"/>
    </location>
</feature>
<protein>
    <submittedName>
        <fullName evidence="2">Uncharacterized protein</fullName>
    </submittedName>
</protein>
<gene>
    <name evidence="2" type="ORF">MKW94_009041</name>
</gene>
<feature type="non-terminal residue" evidence="2">
    <location>
        <position position="88"/>
    </location>
</feature>
<name>A0AA41S059_PAPNU</name>
<accession>A0AA41S059</accession>
<dbReference type="EMBL" id="JAJJMA010026412">
    <property type="protein sequence ID" value="MCL7023788.1"/>
    <property type="molecule type" value="Genomic_DNA"/>
</dbReference>
<evidence type="ECO:0000256" key="1">
    <source>
        <dbReference type="SAM" id="MobiDB-lite"/>
    </source>
</evidence>
<dbReference type="AlphaFoldDB" id="A0AA41S059"/>
<evidence type="ECO:0000313" key="2">
    <source>
        <dbReference type="EMBL" id="MCL7023788.1"/>
    </source>
</evidence>